<comment type="catalytic activity">
    <reaction evidence="1">
        <text>ATP + protein L-histidine = ADP + protein N-phospho-L-histidine.</text>
        <dbReference type="EC" id="2.7.13.3"/>
    </reaction>
</comment>
<dbReference type="InterPro" id="IPR003594">
    <property type="entry name" value="HATPase_dom"/>
</dbReference>
<feature type="domain" description="CHASE" evidence="16">
    <location>
        <begin position="90"/>
        <end position="313"/>
    </location>
</feature>
<dbReference type="OrthoDB" id="9769169at2"/>
<dbReference type="SMART" id="SM01079">
    <property type="entry name" value="CHASE"/>
    <property type="match status" value="1"/>
</dbReference>
<sequence>MQPPPASVATTGRPGWSPDRRMALWKTLAWCQLAFGLALTGYAWVLVQGDVTAHARARFDFRVSEILTALRDRVTAYELALGGGLALFNAVGDVSREQWQAFAATMDLNANYPGIQGLGYSPAIFQDTREAHIAAMRAQGFPDYAIRPPGDRDAYTPVVYLEPDTVLNKKAFGFDTFSEAVRRAAIERARDSAKPSITGKITLVQEGTTNVQPGFIMFMPVYDTPAPPPTVELRRRLIKGYVNAPFRLYNLMRGILQGDHQDVGFEIFDGDAPSEAALLYRSEGLADDADKPGPPLFADTQRLDILGRTWTIRFAALPAFEAALDRRLPYFITASGLAITLLLFVIIRALLAARAGVELLERTRQHESDLLQGILGNFPAPYLLVDAGQRVLQTNQRFLEMLDIDGPVEGLTGKHLAEVYYRDPAHETMAGKSIAEGVIFQGVEVNTKSHKGRDKVILANISPLYDINNACIGGLCIYVDLTERRQMEIKLARVGKLEAIGQLAAGIAHEINTPTQYVGDGVTFLRNAFEDLRRVLALVEDYAGRPEAVGEAPARAMRELLEDIDAAFLRAEIPDAIDNIFDGISRITSIVAAMRRFSHSSGDRTQAVNLADLARATLEISRNEWKYVAEADLDSDPDLPEVRCQADEISQVLLNIVINAAHAVAEATQEGGAPGRISLRLRRVGDMAEIAISDTGAGIPEAIRDKVFNMFFTTKDVGKGTGQGLAIAYDIVVAKHGGSLTFTSEPGRGTTFFVRLPIDGDDNGHKG</sequence>
<dbReference type="Gene3D" id="1.10.287.130">
    <property type="match status" value="1"/>
</dbReference>
<dbReference type="InterPro" id="IPR004358">
    <property type="entry name" value="Sig_transdc_His_kin-like_C"/>
</dbReference>
<dbReference type="CDD" id="cd00082">
    <property type="entry name" value="HisKA"/>
    <property type="match status" value="1"/>
</dbReference>
<evidence type="ECO:0000256" key="9">
    <source>
        <dbReference type="ARBA" id="ARBA00022840"/>
    </source>
</evidence>
<evidence type="ECO:0000256" key="12">
    <source>
        <dbReference type="ARBA" id="ARBA00023136"/>
    </source>
</evidence>
<evidence type="ECO:0000256" key="6">
    <source>
        <dbReference type="ARBA" id="ARBA00022692"/>
    </source>
</evidence>
<dbReference type="InterPro" id="IPR035965">
    <property type="entry name" value="PAS-like_dom_sf"/>
</dbReference>
<dbReference type="Gene3D" id="3.30.450.350">
    <property type="entry name" value="CHASE domain"/>
    <property type="match status" value="1"/>
</dbReference>
<feature type="transmembrane region" description="Helical" evidence="13">
    <location>
        <begin position="27"/>
        <end position="47"/>
    </location>
</feature>
<evidence type="ECO:0000256" key="4">
    <source>
        <dbReference type="ARBA" id="ARBA00022553"/>
    </source>
</evidence>
<evidence type="ECO:0000256" key="2">
    <source>
        <dbReference type="ARBA" id="ARBA00004370"/>
    </source>
</evidence>
<dbReference type="Pfam" id="PF02518">
    <property type="entry name" value="HATPase_c"/>
    <property type="match status" value="1"/>
</dbReference>
<evidence type="ECO:0000259" key="16">
    <source>
        <dbReference type="PROSITE" id="PS50839"/>
    </source>
</evidence>
<evidence type="ECO:0000313" key="17">
    <source>
        <dbReference type="EMBL" id="BAH78065.1"/>
    </source>
</evidence>
<keyword evidence="10 13" id="KW-1133">Transmembrane helix</keyword>
<dbReference type="eggNOG" id="COG4191">
    <property type="taxonomic scope" value="Bacteria"/>
</dbReference>
<gene>
    <name evidence="17" type="ordered locus">DMR_45740</name>
</gene>
<dbReference type="PANTHER" id="PTHR43065">
    <property type="entry name" value="SENSOR HISTIDINE KINASE"/>
    <property type="match status" value="1"/>
</dbReference>
<proteinExistence type="predicted"/>
<dbReference type="STRING" id="573370.DMR_45740"/>
<keyword evidence="12 13" id="KW-0472">Membrane</keyword>
<feature type="domain" description="Histidine kinase" evidence="14">
    <location>
        <begin position="506"/>
        <end position="760"/>
    </location>
</feature>
<dbReference type="Pfam" id="PF08448">
    <property type="entry name" value="PAS_4"/>
    <property type="match status" value="1"/>
</dbReference>
<dbReference type="HOGENOM" id="CLU_361239_0_0_7"/>
<evidence type="ECO:0000256" key="13">
    <source>
        <dbReference type="SAM" id="Phobius"/>
    </source>
</evidence>
<dbReference type="PRINTS" id="PR00344">
    <property type="entry name" value="BCTRLSENSOR"/>
</dbReference>
<dbReference type="InterPro" id="IPR013656">
    <property type="entry name" value="PAS_4"/>
</dbReference>
<dbReference type="EC" id="2.7.13.3" evidence="3"/>
<dbReference type="PANTHER" id="PTHR43065:SF46">
    <property type="entry name" value="C4-DICARBOXYLATE TRANSPORT SENSOR PROTEIN DCTB"/>
    <property type="match status" value="1"/>
</dbReference>
<dbReference type="InterPro" id="IPR000700">
    <property type="entry name" value="PAS-assoc_C"/>
</dbReference>
<dbReference type="InterPro" id="IPR036890">
    <property type="entry name" value="HATPase_C_sf"/>
</dbReference>
<comment type="subcellular location">
    <subcellularLocation>
        <location evidence="2">Membrane</location>
    </subcellularLocation>
</comment>
<accession>C4XRZ9</accession>
<keyword evidence="6 13" id="KW-0812">Transmembrane</keyword>
<dbReference type="Pfam" id="PF03924">
    <property type="entry name" value="CHASE"/>
    <property type="match status" value="1"/>
</dbReference>
<evidence type="ECO:0000259" key="14">
    <source>
        <dbReference type="PROSITE" id="PS50109"/>
    </source>
</evidence>
<name>C4XRZ9_SOLM1</name>
<evidence type="ECO:0000313" key="18">
    <source>
        <dbReference type="Proteomes" id="UP000009071"/>
    </source>
</evidence>
<dbReference type="AlphaFoldDB" id="C4XRZ9"/>
<feature type="transmembrane region" description="Helical" evidence="13">
    <location>
        <begin position="330"/>
        <end position="351"/>
    </location>
</feature>
<evidence type="ECO:0000256" key="7">
    <source>
        <dbReference type="ARBA" id="ARBA00022741"/>
    </source>
</evidence>
<protein>
    <recommendedName>
        <fullName evidence="3">histidine kinase</fullName>
        <ecNumber evidence="3">2.7.13.3</ecNumber>
    </recommendedName>
</protein>
<dbReference type="PROSITE" id="PS50109">
    <property type="entry name" value="HIS_KIN"/>
    <property type="match status" value="1"/>
</dbReference>
<keyword evidence="5" id="KW-0808">Transferase</keyword>
<evidence type="ECO:0000256" key="11">
    <source>
        <dbReference type="ARBA" id="ARBA00023012"/>
    </source>
</evidence>
<evidence type="ECO:0000256" key="8">
    <source>
        <dbReference type="ARBA" id="ARBA00022777"/>
    </source>
</evidence>
<dbReference type="SMART" id="SM00387">
    <property type="entry name" value="HATPase_c"/>
    <property type="match status" value="1"/>
</dbReference>
<dbReference type="RefSeq" id="WP_015863180.1">
    <property type="nucleotide sequence ID" value="NC_012796.1"/>
</dbReference>
<dbReference type="InterPro" id="IPR003661">
    <property type="entry name" value="HisK_dim/P_dom"/>
</dbReference>
<dbReference type="Proteomes" id="UP000009071">
    <property type="component" value="Chromosome"/>
</dbReference>
<dbReference type="SUPFAM" id="SSF55785">
    <property type="entry name" value="PYP-like sensor domain (PAS domain)"/>
    <property type="match status" value="1"/>
</dbReference>
<dbReference type="GO" id="GO:0000155">
    <property type="term" value="F:phosphorelay sensor kinase activity"/>
    <property type="evidence" value="ECO:0007669"/>
    <property type="project" value="InterPro"/>
</dbReference>
<dbReference type="InterPro" id="IPR042240">
    <property type="entry name" value="CHASE_sf"/>
</dbReference>
<keyword evidence="9" id="KW-0067">ATP-binding</keyword>
<dbReference type="GO" id="GO:0016020">
    <property type="term" value="C:membrane"/>
    <property type="evidence" value="ECO:0007669"/>
    <property type="project" value="UniProtKB-SubCell"/>
</dbReference>
<evidence type="ECO:0000259" key="15">
    <source>
        <dbReference type="PROSITE" id="PS50113"/>
    </source>
</evidence>
<dbReference type="eggNOG" id="COG3614">
    <property type="taxonomic scope" value="Bacteria"/>
</dbReference>
<dbReference type="InterPro" id="IPR006189">
    <property type="entry name" value="CHASE_dom"/>
</dbReference>
<evidence type="ECO:0000256" key="3">
    <source>
        <dbReference type="ARBA" id="ARBA00012438"/>
    </source>
</evidence>
<reference evidence="17 18" key="1">
    <citation type="journal article" date="2009" name="Genome Res.">
        <title>Whole genome sequence of Desulfovibrio magneticus strain RS-1 revealed common gene clusters in magnetotactic bacteria.</title>
        <authorList>
            <person name="Nakazawa H."/>
            <person name="Arakaki A."/>
            <person name="Narita-Yamada S."/>
            <person name="Yashiro I."/>
            <person name="Jinno K."/>
            <person name="Aoki N."/>
            <person name="Tsuruyama A."/>
            <person name="Okamura Y."/>
            <person name="Tanikawa S."/>
            <person name="Fujita N."/>
            <person name="Takeyama H."/>
            <person name="Matsunaga T."/>
        </authorList>
    </citation>
    <scope>NUCLEOTIDE SEQUENCE [LARGE SCALE GENOMIC DNA]</scope>
    <source>
        <strain evidence="18">ATCC 700980 / DSM 13731 / RS-1</strain>
    </source>
</reference>
<keyword evidence="18" id="KW-1185">Reference proteome</keyword>
<dbReference type="PROSITE" id="PS50839">
    <property type="entry name" value="CHASE"/>
    <property type="match status" value="1"/>
</dbReference>
<evidence type="ECO:0000256" key="5">
    <source>
        <dbReference type="ARBA" id="ARBA00022679"/>
    </source>
</evidence>
<keyword evidence="7" id="KW-0547">Nucleotide-binding</keyword>
<feature type="domain" description="PAC" evidence="15">
    <location>
        <begin position="441"/>
        <end position="493"/>
    </location>
</feature>
<keyword evidence="4" id="KW-0597">Phosphoprotein</keyword>
<dbReference type="Gene3D" id="3.30.565.10">
    <property type="entry name" value="Histidine kinase-like ATPase, C-terminal domain"/>
    <property type="match status" value="1"/>
</dbReference>
<keyword evidence="11" id="KW-0902">Two-component regulatory system</keyword>
<dbReference type="PROSITE" id="PS50113">
    <property type="entry name" value="PAC"/>
    <property type="match status" value="1"/>
</dbReference>
<dbReference type="GO" id="GO:0005524">
    <property type="term" value="F:ATP binding"/>
    <property type="evidence" value="ECO:0007669"/>
    <property type="project" value="UniProtKB-KW"/>
</dbReference>
<dbReference type="KEGG" id="dma:DMR_45740"/>
<dbReference type="EMBL" id="AP010904">
    <property type="protein sequence ID" value="BAH78065.1"/>
    <property type="molecule type" value="Genomic_DNA"/>
</dbReference>
<evidence type="ECO:0000256" key="1">
    <source>
        <dbReference type="ARBA" id="ARBA00000085"/>
    </source>
</evidence>
<organism evidence="17 18">
    <name type="scientific">Solidesulfovibrio magneticus (strain ATCC 700980 / DSM 13731 / RS-1)</name>
    <name type="common">Desulfovibrio magneticus</name>
    <dbReference type="NCBI Taxonomy" id="573370"/>
    <lineage>
        <taxon>Bacteria</taxon>
        <taxon>Pseudomonadati</taxon>
        <taxon>Thermodesulfobacteriota</taxon>
        <taxon>Desulfovibrionia</taxon>
        <taxon>Desulfovibrionales</taxon>
        <taxon>Desulfovibrionaceae</taxon>
        <taxon>Solidesulfovibrio</taxon>
    </lineage>
</organism>
<dbReference type="SUPFAM" id="SSF55874">
    <property type="entry name" value="ATPase domain of HSP90 chaperone/DNA topoisomerase II/histidine kinase"/>
    <property type="match status" value="1"/>
</dbReference>
<dbReference type="Gene3D" id="3.30.450.20">
    <property type="entry name" value="PAS domain"/>
    <property type="match status" value="1"/>
</dbReference>
<dbReference type="InterPro" id="IPR005467">
    <property type="entry name" value="His_kinase_dom"/>
</dbReference>
<evidence type="ECO:0000256" key="10">
    <source>
        <dbReference type="ARBA" id="ARBA00022989"/>
    </source>
</evidence>
<keyword evidence="8 17" id="KW-0418">Kinase</keyword>